<organism evidence="1 2">
    <name type="scientific">Methylovulum psychrotolerans</name>
    <dbReference type="NCBI Taxonomy" id="1704499"/>
    <lineage>
        <taxon>Bacteria</taxon>
        <taxon>Pseudomonadati</taxon>
        <taxon>Pseudomonadota</taxon>
        <taxon>Gammaproteobacteria</taxon>
        <taxon>Methylococcales</taxon>
        <taxon>Methylococcaceae</taxon>
        <taxon>Methylovulum</taxon>
    </lineage>
</organism>
<accession>A0A1Z4C1D2</accession>
<protein>
    <submittedName>
        <fullName evidence="1">Uncharacterized protein</fullName>
    </submittedName>
</protein>
<dbReference type="KEGG" id="mpsy:CEK71_15315"/>
<evidence type="ECO:0000313" key="2">
    <source>
        <dbReference type="Proteomes" id="UP000197019"/>
    </source>
</evidence>
<gene>
    <name evidence="1" type="ORF">CEK71_15315</name>
</gene>
<evidence type="ECO:0000313" key="1">
    <source>
        <dbReference type="EMBL" id="ASF47324.1"/>
    </source>
</evidence>
<dbReference type="Proteomes" id="UP000197019">
    <property type="component" value="Chromosome"/>
</dbReference>
<dbReference type="AlphaFoldDB" id="A0A1Z4C1D2"/>
<keyword evidence="2" id="KW-1185">Reference proteome</keyword>
<proteinExistence type="predicted"/>
<reference evidence="1 2" key="1">
    <citation type="submission" date="2017-06" db="EMBL/GenBank/DDBJ databases">
        <title>Genome Sequencing of the methanotroph Methylovulum psychrotolerants str. HV10-M2 isolated from a high-altitude environment.</title>
        <authorList>
            <person name="Mateos-Rivera A."/>
        </authorList>
    </citation>
    <scope>NUCLEOTIDE SEQUENCE [LARGE SCALE GENOMIC DNA]</scope>
    <source>
        <strain evidence="1 2">HV10_M2</strain>
    </source>
</reference>
<sequence length="59" mass="6356">MATSAAKIAGYPDQNNAYGDGLRPRYNLADTLAAKTYPVGTLAHNKRKDKAGLCVIAYR</sequence>
<name>A0A1Z4C1D2_9GAMM</name>
<dbReference type="EMBL" id="CP022129">
    <property type="protein sequence ID" value="ASF47324.1"/>
    <property type="molecule type" value="Genomic_DNA"/>
</dbReference>